<keyword evidence="4" id="KW-0540">Nuclease</keyword>
<feature type="region of interest" description="Disordered" evidence="11">
    <location>
        <begin position="56"/>
        <end position="75"/>
    </location>
</feature>
<keyword evidence="6" id="KW-0227">DNA damage</keyword>
<dbReference type="PANTHER" id="PTHR15822:SF4">
    <property type="entry name" value="TYROSYL-DNA PHOSPHODIESTERASE 2"/>
    <property type="match status" value="1"/>
</dbReference>
<comment type="cofactor">
    <cofactor evidence="2">
        <name>Mg(2+)</name>
        <dbReference type="ChEBI" id="CHEBI:18420"/>
    </cofactor>
</comment>
<dbReference type="SUPFAM" id="SSF56219">
    <property type="entry name" value="DNase I-like"/>
    <property type="match status" value="1"/>
</dbReference>
<sequence>MASSTSSDLPPLPEASNTKAIPLSWFGFDRETGRWEKVPVADTTGSPPVLVELDDAQDDAGDSSKSSSKSNSNDQAAPDLLAVTWNIDAYGYEHAKRLRSVLLRSEMTLKSVGAKDVPSAASAAPAAAATSTTSRPQSWPVPDVYFLQEVSGIAKRTLLDYDFIRDDYYISGVDWMLKDVGHPFYNATLLSRHRFTPELTTDARKLTLGRVWMVNLPSRYGRYALCCDVVQSARTTLRLVNVHLDSLPARPSHRPRQLATVADMLKATGVAAGVVAGDFNPVIPEEDDGLVAANGLTDCWLKLKGPGKGDEPGFTWGVSRKERFPPIRMDKVAIVNNSHDEVQVLQAKEIGLLEPTFVKMDVPTRTGGVLDDEPEVLASDHLGIWVRFGLK</sequence>
<evidence type="ECO:0000256" key="2">
    <source>
        <dbReference type="ARBA" id="ARBA00001946"/>
    </source>
</evidence>
<accession>A0ABP0CQ44</accession>
<reference evidence="13 14" key="1">
    <citation type="submission" date="2024-01" db="EMBL/GenBank/DDBJ databases">
        <authorList>
            <person name="Allen C."/>
            <person name="Tagirdzhanova G."/>
        </authorList>
    </citation>
    <scope>NUCLEOTIDE SEQUENCE [LARGE SCALE GENOMIC DNA]</scope>
</reference>
<gene>
    <name evidence="13" type="ORF">SCUCBS95973_008556</name>
</gene>
<dbReference type="Proteomes" id="UP001642405">
    <property type="component" value="Unassembled WGS sequence"/>
</dbReference>
<keyword evidence="14" id="KW-1185">Reference proteome</keyword>
<evidence type="ECO:0000313" key="14">
    <source>
        <dbReference type="Proteomes" id="UP001642405"/>
    </source>
</evidence>
<dbReference type="PANTHER" id="PTHR15822">
    <property type="entry name" value="TRAF AND TNF RECEPTOR-ASSOCIATED PROTEIN"/>
    <property type="match status" value="1"/>
</dbReference>
<dbReference type="Gene3D" id="3.60.10.10">
    <property type="entry name" value="Endonuclease/exonuclease/phosphatase"/>
    <property type="match status" value="1"/>
</dbReference>
<dbReference type="InterPro" id="IPR051547">
    <property type="entry name" value="TDP2-like"/>
</dbReference>
<evidence type="ECO:0000256" key="3">
    <source>
        <dbReference type="ARBA" id="ARBA00004322"/>
    </source>
</evidence>
<evidence type="ECO:0000256" key="1">
    <source>
        <dbReference type="ARBA" id="ARBA00001936"/>
    </source>
</evidence>
<keyword evidence="10" id="KW-0539">Nucleus</keyword>
<proteinExistence type="predicted"/>
<comment type="cofactor">
    <cofactor evidence="1">
        <name>Mn(2+)</name>
        <dbReference type="ChEBI" id="CHEBI:29035"/>
    </cofactor>
</comment>
<evidence type="ECO:0000256" key="9">
    <source>
        <dbReference type="ARBA" id="ARBA00023204"/>
    </source>
</evidence>
<comment type="subcellular location">
    <subcellularLocation>
        <location evidence="3">Nucleus</location>
        <location evidence="3">PML body</location>
    </subcellularLocation>
</comment>
<feature type="domain" description="Endonuclease/exonuclease/phosphatase" evidence="12">
    <location>
        <begin position="84"/>
        <end position="381"/>
    </location>
</feature>
<evidence type="ECO:0000259" key="12">
    <source>
        <dbReference type="Pfam" id="PF03372"/>
    </source>
</evidence>
<dbReference type="InterPro" id="IPR005135">
    <property type="entry name" value="Endo/exonuclease/phosphatase"/>
</dbReference>
<protein>
    <recommendedName>
        <fullName evidence="12">Endonuclease/exonuclease/phosphatase domain-containing protein</fullName>
    </recommendedName>
</protein>
<evidence type="ECO:0000256" key="6">
    <source>
        <dbReference type="ARBA" id="ARBA00022763"/>
    </source>
</evidence>
<evidence type="ECO:0000256" key="4">
    <source>
        <dbReference type="ARBA" id="ARBA00022722"/>
    </source>
</evidence>
<evidence type="ECO:0000256" key="10">
    <source>
        <dbReference type="ARBA" id="ARBA00023242"/>
    </source>
</evidence>
<evidence type="ECO:0000256" key="8">
    <source>
        <dbReference type="ARBA" id="ARBA00022842"/>
    </source>
</evidence>
<keyword evidence="8" id="KW-0460">Magnesium</keyword>
<keyword evidence="9" id="KW-0234">DNA repair</keyword>
<evidence type="ECO:0000313" key="13">
    <source>
        <dbReference type="EMBL" id="CAK7233324.1"/>
    </source>
</evidence>
<comment type="caution">
    <text evidence="13">The sequence shown here is derived from an EMBL/GenBank/DDBJ whole genome shotgun (WGS) entry which is preliminary data.</text>
</comment>
<organism evidence="13 14">
    <name type="scientific">Sporothrix curviconia</name>
    <dbReference type="NCBI Taxonomy" id="1260050"/>
    <lineage>
        <taxon>Eukaryota</taxon>
        <taxon>Fungi</taxon>
        <taxon>Dikarya</taxon>
        <taxon>Ascomycota</taxon>
        <taxon>Pezizomycotina</taxon>
        <taxon>Sordariomycetes</taxon>
        <taxon>Sordariomycetidae</taxon>
        <taxon>Ophiostomatales</taxon>
        <taxon>Ophiostomataceae</taxon>
        <taxon>Sporothrix</taxon>
    </lineage>
</organism>
<name>A0ABP0CQ44_9PEZI</name>
<feature type="compositionally biased region" description="Low complexity" evidence="11">
    <location>
        <begin position="63"/>
        <end position="75"/>
    </location>
</feature>
<evidence type="ECO:0000256" key="7">
    <source>
        <dbReference type="ARBA" id="ARBA00022801"/>
    </source>
</evidence>
<keyword evidence="5" id="KW-0479">Metal-binding</keyword>
<dbReference type="Pfam" id="PF03372">
    <property type="entry name" value="Exo_endo_phos"/>
    <property type="match status" value="1"/>
</dbReference>
<dbReference type="InterPro" id="IPR036691">
    <property type="entry name" value="Endo/exonu/phosph_ase_sf"/>
</dbReference>
<dbReference type="EMBL" id="CAWUHB010000073">
    <property type="protein sequence ID" value="CAK7233324.1"/>
    <property type="molecule type" value="Genomic_DNA"/>
</dbReference>
<keyword evidence="7" id="KW-0378">Hydrolase</keyword>
<evidence type="ECO:0000256" key="11">
    <source>
        <dbReference type="SAM" id="MobiDB-lite"/>
    </source>
</evidence>
<evidence type="ECO:0000256" key="5">
    <source>
        <dbReference type="ARBA" id="ARBA00022723"/>
    </source>
</evidence>